<dbReference type="GO" id="GO:0005975">
    <property type="term" value="P:carbohydrate metabolic process"/>
    <property type="evidence" value="ECO:0007669"/>
    <property type="project" value="UniProtKB-ARBA"/>
</dbReference>
<dbReference type="AlphaFoldDB" id="A0A6N9YFI1"/>
<name>A0A6N9YFI1_9ACTN</name>
<dbReference type="EMBL" id="JAAGOB010000001">
    <property type="protein sequence ID" value="NED93734.1"/>
    <property type="molecule type" value="Genomic_DNA"/>
</dbReference>
<evidence type="ECO:0000313" key="8">
    <source>
        <dbReference type="Proteomes" id="UP000469185"/>
    </source>
</evidence>
<dbReference type="Pfam" id="PF13620">
    <property type="entry name" value="CarboxypepD_reg"/>
    <property type="match status" value="5"/>
</dbReference>
<evidence type="ECO:0000256" key="4">
    <source>
        <dbReference type="ARBA" id="ARBA00030238"/>
    </source>
</evidence>
<evidence type="ECO:0000313" key="7">
    <source>
        <dbReference type="EMBL" id="NED93734.1"/>
    </source>
</evidence>
<dbReference type="PANTHER" id="PTHR23303:SF14">
    <property type="entry name" value="BOS COMPLEX SUBUNIT NOMO1-RELATED"/>
    <property type="match status" value="1"/>
</dbReference>
<evidence type="ECO:0000256" key="5">
    <source>
        <dbReference type="SAM" id="MobiDB-lite"/>
    </source>
</evidence>
<proteinExistence type="predicted"/>
<keyword evidence="6" id="KW-0812">Transmembrane</keyword>
<dbReference type="InterPro" id="IPR013784">
    <property type="entry name" value="Carb-bd-like_fold"/>
</dbReference>
<dbReference type="PANTHER" id="PTHR23303">
    <property type="entry name" value="CARBOXYPEPTIDASE REGULATORY REGION-CONTAINING"/>
    <property type="match status" value="1"/>
</dbReference>
<protein>
    <recommendedName>
        <fullName evidence="2">alpha-amylase</fullName>
        <ecNumber evidence="2">3.2.1.1</ecNumber>
    </recommendedName>
    <alternativeName>
        <fullName evidence="4">1,4-alpha-D-glucan glucanohydrolase</fullName>
    </alternativeName>
</protein>
<dbReference type="SUPFAM" id="SSF49452">
    <property type="entry name" value="Starch-binding domain-like"/>
    <property type="match status" value="4"/>
</dbReference>
<reference evidence="7 8" key="1">
    <citation type="submission" date="2020-02" db="EMBL/GenBank/DDBJ databases">
        <authorList>
            <person name="Li X.-J."/>
            <person name="Feng X.-M."/>
        </authorList>
    </citation>
    <scope>NUCLEOTIDE SEQUENCE [LARGE SCALE GENOMIC DNA]</scope>
    <source>
        <strain evidence="7 8">CGMCC 4.7225</strain>
    </source>
</reference>
<organism evidence="7 8">
    <name type="scientific">Phytoactinopolyspora alkaliphila</name>
    <dbReference type="NCBI Taxonomy" id="1783498"/>
    <lineage>
        <taxon>Bacteria</taxon>
        <taxon>Bacillati</taxon>
        <taxon>Actinomycetota</taxon>
        <taxon>Actinomycetes</taxon>
        <taxon>Jiangellales</taxon>
        <taxon>Jiangellaceae</taxon>
        <taxon>Phytoactinopolyspora</taxon>
    </lineage>
</organism>
<comment type="catalytic activity">
    <reaction evidence="1">
        <text>Endohydrolysis of (1-&gt;4)-alpha-D-glucosidic linkages in polysaccharides containing three or more (1-&gt;4)-alpha-linked D-glucose units.</text>
        <dbReference type="EC" id="3.2.1.1"/>
    </reaction>
</comment>
<dbReference type="Gene3D" id="2.60.40.10">
    <property type="entry name" value="Immunoglobulins"/>
    <property type="match status" value="1"/>
</dbReference>
<dbReference type="EC" id="3.2.1.1" evidence="2"/>
<evidence type="ECO:0000256" key="3">
    <source>
        <dbReference type="ARBA" id="ARBA00022729"/>
    </source>
</evidence>
<feature type="transmembrane region" description="Helical" evidence="6">
    <location>
        <begin position="232"/>
        <end position="257"/>
    </location>
</feature>
<dbReference type="Gene3D" id="2.60.40.1120">
    <property type="entry name" value="Carboxypeptidase-like, regulatory domain"/>
    <property type="match status" value="5"/>
</dbReference>
<evidence type="ECO:0000256" key="2">
    <source>
        <dbReference type="ARBA" id="ARBA00012595"/>
    </source>
</evidence>
<dbReference type="GO" id="GO:0004556">
    <property type="term" value="F:alpha-amylase activity"/>
    <property type="evidence" value="ECO:0007669"/>
    <property type="project" value="UniProtKB-EC"/>
</dbReference>
<dbReference type="InterPro" id="IPR051417">
    <property type="entry name" value="SDr/BOS_complex"/>
</dbReference>
<dbReference type="InterPro" id="IPR013783">
    <property type="entry name" value="Ig-like_fold"/>
</dbReference>
<gene>
    <name evidence="7" type="ORF">G1H11_00205</name>
</gene>
<keyword evidence="3" id="KW-0732">Signal</keyword>
<keyword evidence="8" id="KW-1185">Reference proteome</keyword>
<keyword evidence="6" id="KW-0472">Membrane</keyword>
<accession>A0A6N9YFI1</accession>
<comment type="caution">
    <text evidence="7">The sequence shown here is derived from an EMBL/GenBank/DDBJ whole genome shotgun (WGS) entry which is preliminary data.</text>
</comment>
<evidence type="ECO:0000256" key="1">
    <source>
        <dbReference type="ARBA" id="ARBA00000548"/>
    </source>
</evidence>
<sequence length="769" mass="78401">MTTHAEGPSREAIQHGGLKISGSVDRLDLEPGQSAELSLKVTNSTDVIDGISARVLGLPDGCVTSRPAQLSLFPEASGTITVEISVPPTHPSGTHPATVEVSSVHREGMVDRFQLHLVVATRPGVDLTSRPQLVRSRRRASFAVTVSNTGNSNLDLTCAAVDAERSLRLAFSPPTLSLPPGSEAITTVTARAPRRWFGGDHDHGITIRAIDDDASGSVALTYRQRPMIGRGAVTALVLAGIVALWATAFLLGIAYVLGDEPVVKTAPASFFAASATADPVAAGVTREANTSEPANEPARATDTTPPGALPKDGLLPPGVGGTLTGTVTGADSGEHVGQVEVEALRRTPDGLAEVSSAATQADGRYTLAGLFPGEYLLRFGGPGHETVWYPSAPDDAAAEPVIAHGRRSTEGIDVVISGEPASISGTVDVGDVTEPVPATVTARPAWAEPGDAPDEFVTTTDESGSYTLDGLAAPGTYELTLEAEGYRPTTVVEHVRGGQQRFVSSVRLATGSGQISGRVSDGEGPLGGVTVSTAVDDTLVAAGTPTVGDVGTFVLPGLPTPGTYVVTFTLEDYASQSAVVELGAGENVTDLSISMAGGAGTIAGMVTGEDGAGIGGADVSVGGLAEPVSTITVTDGSVGSFAIAGLDAGSYTLTFTRDGYQEQTVPVTVTGDAPVPPVNVVMPAASGEIAGRVTDSEGEQLAGIEVSATDGREVWSTTSTAGGRYRISELPAGTYTVSVTLDGRLRSGRIVAVTSSDDAGADLRLDEAR</sequence>
<dbReference type="Proteomes" id="UP000469185">
    <property type="component" value="Unassembled WGS sequence"/>
</dbReference>
<keyword evidence="6" id="KW-1133">Transmembrane helix</keyword>
<evidence type="ECO:0000256" key="6">
    <source>
        <dbReference type="SAM" id="Phobius"/>
    </source>
</evidence>
<dbReference type="GO" id="GO:0030246">
    <property type="term" value="F:carbohydrate binding"/>
    <property type="evidence" value="ECO:0007669"/>
    <property type="project" value="InterPro"/>
</dbReference>
<dbReference type="RefSeq" id="WP_163814962.1">
    <property type="nucleotide sequence ID" value="NZ_JAAGOB010000001.1"/>
</dbReference>
<feature type="region of interest" description="Disordered" evidence="5">
    <location>
        <begin position="284"/>
        <end position="316"/>
    </location>
</feature>